<dbReference type="AlphaFoldDB" id="A0A6A3AS27"/>
<keyword evidence="2" id="KW-1185">Reference proteome</keyword>
<protein>
    <recommendedName>
        <fullName evidence="3">CLAVATA3/ESR (CLE)-related protein 25</fullName>
    </recommendedName>
</protein>
<comment type="caution">
    <text evidence="1">The sequence shown here is derived from an EMBL/GenBank/DDBJ whole genome shotgun (WGS) entry which is preliminary data.</text>
</comment>
<sequence>MGKGGRTLKFLFGFTVLVAVLVMVVGDLVNRATTTTKSITISSTREFKRWEFVAKEKLGSHQDFHFSYVSKRRVPNGPDPIHNSNQSFYAVLGIFSSSFPTEREHPSLDNSQVEPRCVMEMELLQHSADNHQVVIDIKHQVHVNRRWIRGD</sequence>
<dbReference type="Proteomes" id="UP000436088">
    <property type="component" value="Unassembled WGS sequence"/>
</dbReference>
<name>A0A6A3AS27_HIBSY</name>
<evidence type="ECO:0008006" key="3">
    <source>
        <dbReference type="Google" id="ProtNLM"/>
    </source>
</evidence>
<dbReference type="PANTHER" id="PTHR34277">
    <property type="entry name" value="CLAVATA3/ESR (CLE)-RELATED PROTEIN 26"/>
    <property type="match status" value="1"/>
</dbReference>
<evidence type="ECO:0000313" key="2">
    <source>
        <dbReference type="Proteomes" id="UP000436088"/>
    </source>
</evidence>
<evidence type="ECO:0000313" key="1">
    <source>
        <dbReference type="EMBL" id="KAE8706728.1"/>
    </source>
</evidence>
<reference evidence="1" key="1">
    <citation type="submission" date="2019-09" db="EMBL/GenBank/DDBJ databases">
        <title>Draft genome information of white flower Hibiscus syriacus.</title>
        <authorList>
            <person name="Kim Y.-M."/>
        </authorList>
    </citation>
    <scope>NUCLEOTIDE SEQUENCE [LARGE SCALE GENOMIC DNA]</scope>
    <source>
        <strain evidence="1">YM2019G1</strain>
    </source>
</reference>
<dbReference type="EMBL" id="VEPZ02000967">
    <property type="protein sequence ID" value="KAE8706728.1"/>
    <property type="molecule type" value="Genomic_DNA"/>
</dbReference>
<dbReference type="InterPro" id="IPR039316">
    <property type="entry name" value="CLE25/26"/>
</dbReference>
<organism evidence="1 2">
    <name type="scientific">Hibiscus syriacus</name>
    <name type="common">Rose of Sharon</name>
    <dbReference type="NCBI Taxonomy" id="106335"/>
    <lineage>
        <taxon>Eukaryota</taxon>
        <taxon>Viridiplantae</taxon>
        <taxon>Streptophyta</taxon>
        <taxon>Embryophyta</taxon>
        <taxon>Tracheophyta</taxon>
        <taxon>Spermatophyta</taxon>
        <taxon>Magnoliopsida</taxon>
        <taxon>eudicotyledons</taxon>
        <taxon>Gunneridae</taxon>
        <taxon>Pentapetalae</taxon>
        <taxon>rosids</taxon>
        <taxon>malvids</taxon>
        <taxon>Malvales</taxon>
        <taxon>Malvaceae</taxon>
        <taxon>Malvoideae</taxon>
        <taxon>Hibiscus</taxon>
    </lineage>
</organism>
<accession>A0A6A3AS27</accession>
<dbReference type="PANTHER" id="PTHR34277:SF18">
    <property type="entry name" value="CLAVATA3_ESR (CLE)-RELATED PROTEIN 25"/>
    <property type="match status" value="1"/>
</dbReference>
<proteinExistence type="predicted"/>
<gene>
    <name evidence="1" type="ORF">F3Y22_tig00110388pilonHSYRG00127</name>
</gene>